<evidence type="ECO:0000313" key="3">
    <source>
        <dbReference type="Proteomes" id="UP001165080"/>
    </source>
</evidence>
<feature type="region of interest" description="Disordered" evidence="1">
    <location>
        <begin position="179"/>
        <end position="206"/>
    </location>
</feature>
<accession>A0A9W6BJD6</accession>
<comment type="caution">
    <text evidence="2">The sequence shown here is derived from an EMBL/GenBank/DDBJ whole genome shotgun (WGS) entry which is preliminary data.</text>
</comment>
<dbReference type="AlphaFoldDB" id="A0A9W6BJD6"/>
<sequence length="206" mass="22900">MEGARSTGDVGPSGFRNIEPVSRQQREAARDKDYLEKSRIAARRRGVLDPPANYFGSPVVPVPKAPSYCDEHDRFNRDVAEENHLRKQDALQKKEGVYATKRVDHYNREHGIKAADQAAEQREAARFEGACAAGTGARRNQGGESFNIITLDYKPTSGGQTLASKDSAYQERRQERAAHLYSRGHSVSHNIITGEPLKMPTPTKPQ</sequence>
<feature type="region of interest" description="Disordered" evidence="1">
    <location>
        <begin position="1"/>
        <end position="43"/>
    </location>
</feature>
<gene>
    <name evidence="2" type="primary">PLEST008763</name>
    <name evidence="2" type="ORF">PLESTB_000720500</name>
</gene>
<reference evidence="2 3" key="1">
    <citation type="journal article" date="2023" name="Commun. Biol.">
        <title>Reorganization of the ancestral sex-determining regions during the evolution of trioecy in Pleodorina starrii.</title>
        <authorList>
            <person name="Takahashi K."/>
            <person name="Suzuki S."/>
            <person name="Kawai-Toyooka H."/>
            <person name="Yamamoto K."/>
            <person name="Hamaji T."/>
            <person name="Ootsuki R."/>
            <person name="Yamaguchi H."/>
            <person name="Kawachi M."/>
            <person name="Higashiyama T."/>
            <person name="Nozaki H."/>
        </authorList>
    </citation>
    <scope>NUCLEOTIDE SEQUENCE [LARGE SCALE GENOMIC DNA]</scope>
    <source>
        <strain evidence="2 3">NIES-4479</strain>
    </source>
</reference>
<keyword evidence="3" id="KW-1185">Reference proteome</keyword>
<evidence type="ECO:0000313" key="2">
    <source>
        <dbReference type="EMBL" id="GLC53214.1"/>
    </source>
</evidence>
<dbReference type="Proteomes" id="UP001165080">
    <property type="component" value="Unassembled WGS sequence"/>
</dbReference>
<organism evidence="2 3">
    <name type="scientific">Pleodorina starrii</name>
    <dbReference type="NCBI Taxonomy" id="330485"/>
    <lineage>
        <taxon>Eukaryota</taxon>
        <taxon>Viridiplantae</taxon>
        <taxon>Chlorophyta</taxon>
        <taxon>core chlorophytes</taxon>
        <taxon>Chlorophyceae</taxon>
        <taxon>CS clade</taxon>
        <taxon>Chlamydomonadales</taxon>
        <taxon>Volvocaceae</taxon>
        <taxon>Pleodorina</taxon>
    </lineage>
</organism>
<feature type="compositionally biased region" description="Basic and acidic residues" evidence="1">
    <location>
        <begin position="24"/>
        <end position="39"/>
    </location>
</feature>
<proteinExistence type="predicted"/>
<evidence type="ECO:0000256" key="1">
    <source>
        <dbReference type="SAM" id="MobiDB-lite"/>
    </source>
</evidence>
<name>A0A9W6BJD6_9CHLO</name>
<dbReference type="EMBL" id="BRXU01000007">
    <property type="protein sequence ID" value="GLC53214.1"/>
    <property type="molecule type" value="Genomic_DNA"/>
</dbReference>
<protein>
    <submittedName>
        <fullName evidence="2">Uncharacterized protein</fullName>
    </submittedName>
</protein>
<feature type="region of interest" description="Disordered" evidence="1">
    <location>
        <begin position="153"/>
        <end position="172"/>
    </location>
</feature>